<keyword evidence="1" id="KW-0472">Membrane</keyword>
<evidence type="ECO:0000256" key="1">
    <source>
        <dbReference type="SAM" id="Phobius"/>
    </source>
</evidence>
<evidence type="ECO:0000313" key="2">
    <source>
        <dbReference type="EMBL" id="SKB78313.1"/>
    </source>
</evidence>
<dbReference type="EMBL" id="FUYL01000011">
    <property type="protein sequence ID" value="SKB78313.1"/>
    <property type="molecule type" value="Genomic_DNA"/>
</dbReference>
<dbReference type="STRING" id="561365.SAMN05660866_03266"/>
<keyword evidence="3" id="KW-1185">Reference proteome</keyword>
<dbReference type="OrthoDB" id="981524at2"/>
<name>A0A1T5E3I9_9FLAO</name>
<keyword evidence="1" id="KW-0812">Transmembrane</keyword>
<evidence type="ECO:0000313" key="3">
    <source>
        <dbReference type="Proteomes" id="UP000190339"/>
    </source>
</evidence>
<dbReference type="AlphaFoldDB" id="A0A1T5E3I9"/>
<proteinExistence type="predicted"/>
<organism evidence="2 3">
    <name type="scientific">Maribacter arcticus</name>
    <dbReference type="NCBI Taxonomy" id="561365"/>
    <lineage>
        <taxon>Bacteria</taxon>
        <taxon>Pseudomonadati</taxon>
        <taxon>Bacteroidota</taxon>
        <taxon>Flavobacteriia</taxon>
        <taxon>Flavobacteriales</taxon>
        <taxon>Flavobacteriaceae</taxon>
        <taxon>Maribacter</taxon>
    </lineage>
</organism>
<accession>A0A1T5E3I9</accession>
<sequence>MNKNNKIPFKTPQGYFDSFEDRLMDKLSTEENFMPKAKGFTVPDNYFETFNDKLKGKLNNEPKVIQLYPVKKILAFAASVAAIAIIFLGYNWNSTEELSISALANTDIEAYFENNEFDLTSYEIAEVLPFTDTEFSNMLNSSIENENILDYLSDNTIDFEELNLQDNE</sequence>
<dbReference type="Proteomes" id="UP000190339">
    <property type="component" value="Unassembled WGS sequence"/>
</dbReference>
<gene>
    <name evidence="2" type="ORF">SAMN05660866_03266</name>
</gene>
<protein>
    <submittedName>
        <fullName evidence="2">Uncharacterized protein</fullName>
    </submittedName>
</protein>
<keyword evidence="1" id="KW-1133">Transmembrane helix</keyword>
<dbReference type="RefSeq" id="WP_079513777.1">
    <property type="nucleotide sequence ID" value="NZ_CAXBOB010000171.1"/>
</dbReference>
<reference evidence="3" key="1">
    <citation type="submission" date="2017-02" db="EMBL/GenBank/DDBJ databases">
        <authorList>
            <person name="Varghese N."/>
            <person name="Submissions S."/>
        </authorList>
    </citation>
    <scope>NUCLEOTIDE SEQUENCE [LARGE SCALE GENOMIC DNA]</scope>
    <source>
        <strain evidence="3">DSM 23546</strain>
    </source>
</reference>
<feature type="transmembrane region" description="Helical" evidence="1">
    <location>
        <begin position="73"/>
        <end position="92"/>
    </location>
</feature>